<name>A0A7W7WFN7_9ACTN</name>
<evidence type="ECO:0000313" key="2">
    <source>
        <dbReference type="Proteomes" id="UP000573327"/>
    </source>
</evidence>
<proteinExistence type="predicted"/>
<accession>A0A7W7WFN7</accession>
<reference evidence="1 2" key="1">
    <citation type="submission" date="2020-08" db="EMBL/GenBank/DDBJ databases">
        <title>Sequencing the genomes of 1000 actinobacteria strains.</title>
        <authorList>
            <person name="Klenk H.-P."/>
        </authorList>
    </citation>
    <scope>NUCLEOTIDE SEQUENCE [LARGE SCALE GENOMIC DNA]</scope>
    <source>
        <strain evidence="1 2">DSM 44786</strain>
    </source>
</reference>
<dbReference type="RefSeq" id="WP_184911823.1">
    <property type="nucleotide sequence ID" value="NZ_JACHJR010000001.1"/>
</dbReference>
<protein>
    <submittedName>
        <fullName evidence="1">Uncharacterized protein</fullName>
    </submittedName>
</protein>
<comment type="caution">
    <text evidence="1">The sequence shown here is derived from an EMBL/GenBank/DDBJ whole genome shotgun (WGS) entry which is preliminary data.</text>
</comment>
<dbReference type="AlphaFoldDB" id="A0A7W7WFN7"/>
<evidence type="ECO:0000313" key="1">
    <source>
        <dbReference type="EMBL" id="MBB4945391.1"/>
    </source>
</evidence>
<dbReference type="Proteomes" id="UP000573327">
    <property type="component" value="Unassembled WGS sequence"/>
</dbReference>
<gene>
    <name evidence="1" type="ORF">F4556_000926</name>
</gene>
<organism evidence="1 2">
    <name type="scientific">Kitasatospora gansuensis</name>
    <dbReference type="NCBI Taxonomy" id="258050"/>
    <lineage>
        <taxon>Bacteria</taxon>
        <taxon>Bacillati</taxon>
        <taxon>Actinomycetota</taxon>
        <taxon>Actinomycetes</taxon>
        <taxon>Kitasatosporales</taxon>
        <taxon>Streptomycetaceae</taxon>
        <taxon>Kitasatospora</taxon>
    </lineage>
</organism>
<sequence length="266" mass="27556">MTAAVVVLAARADLGAAAVARALAGRLGGDRVLPLSPTELARARWSHRVSAAGLTTTRLTLPDGRVLTDTDTAAVLHRLPPLPVLGLGRASAKDLDYARAELHALVASWLLGLGPRVLGQVSSYGTAHGPFSPTAALVHAERCGLPVARSGGATRGGLLPAAVGGELRLPRLAWPGGAGAPVPVEIRPEPGAERLLFCGTRPVGRLAERYGERLHRLAGLLGTRLFELRLRPDGAVTDVDPCPPLATAEQRAAVTDELVALTRSGS</sequence>
<dbReference type="EMBL" id="JACHJR010000001">
    <property type="protein sequence ID" value="MBB4945391.1"/>
    <property type="molecule type" value="Genomic_DNA"/>
</dbReference>
<keyword evidence="2" id="KW-1185">Reference proteome</keyword>